<evidence type="ECO:0000313" key="5">
    <source>
        <dbReference type="Proteomes" id="UP000722791"/>
    </source>
</evidence>
<dbReference type="EMBL" id="BNCP01000065">
    <property type="protein sequence ID" value="GIL91463.1"/>
    <property type="molecule type" value="Genomic_DNA"/>
</dbReference>
<feature type="region of interest" description="Disordered" evidence="2">
    <location>
        <begin position="722"/>
        <end position="760"/>
    </location>
</feature>
<feature type="region of interest" description="Disordered" evidence="2">
    <location>
        <begin position="805"/>
        <end position="827"/>
    </location>
</feature>
<dbReference type="SUPFAM" id="SSF52047">
    <property type="entry name" value="RNI-like"/>
    <property type="match status" value="1"/>
</dbReference>
<dbReference type="Proteomes" id="UP000722791">
    <property type="component" value="Unassembled WGS sequence"/>
</dbReference>
<evidence type="ECO:0000256" key="1">
    <source>
        <dbReference type="ARBA" id="ARBA00004430"/>
    </source>
</evidence>
<proteinExistence type="predicted"/>
<dbReference type="Gene3D" id="3.80.10.10">
    <property type="entry name" value="Ribonuclease Inhibitor"/>
    <property type="match status" value="4"/>
</dbReference>
<dbReference type="AlphaFoldDB" id="A0A8J4GZ31"/>
<dbReference type="PANTHER" id="PTHR24114:SF2">
    <property type="entry name" value="F-BOX DOMAIN-CONTAINING PROTEIN-RELATED"/>
    <property type="match status" value="1"/>
</dbReference>
<gene>
    <name evidence="3" type="ORF">Vretifemale_19059</name>
    <name evidence="4" type="ORF">Vretimale_18751</name>
</gene>
<evidence type="ECO:0000313" key="6">
    <source>
        <dbReference type="Proteomes" id="UP000747110"/>
    </source>
</evidence>
<comment type="caution">
    <text evidence="4">The sequence shown here is derived from an EMBL/GenBank/DDBJ whole genome shotgun (WGS) entry which is preliminary data.</text>
</comment>
<dbReference type="GO" id="GO:0005930">
    <property type="term" value="C:axoneme"/>
    <property type="evidence" value="ECO:0007669"/>
    <property type="project" value="UniProtKB-SubCell"/>
</dbReference>
<keyword evidence="6" id="KW-1185">Reference proteome</keyword>
<feature type="region of interest" description="Disordered" evidence="2">
    <location>
        <begin position="1"/>
        <end position="30"/>
    </location>
</feature>
<comment type="subcellular location">
    <subcellularLocation>
        <location evidence="1">Cytoplasm</location>
        <location evidence="1">Cytoskeleton</location>
        <location evidence="1">Cilium axoneme</location>
    </subcellularLocation>
</comment>
<dbReference type="EMBL" id="BNCQ01000074">
    <property type="protein sequence ID" value="GIM16098.1"/>
    <property type="molecule type" value="Genomic_DNA"/>
</dbReference>
<evidence type="ECO:0000313" key="3">
    <source>
        <dbReference type="EMBL" id="GIL91463.1"/>
    </source>
</evidence>
<dbReference type="SMART" id="SM00368">
    <property type="entry name" value="LRR_RI"/>
    <property type="match status" value="8"/>
</dbReference>
<dbReference type="PANTHER" id="PTHR24114">
    <property type="entry name" value="LEUCINE RICH REPEAT FAMILY PROTEIN"/>
    <property type="match status" value="1"/>
</dbReference>
<protein>
    <submittedName>
        <fullName evidence="4">Uncharacterized protein</fullName>
    </submittedName>
</protein>
<sequence>MVNRKTKMATEPAPKPPREGEIWWSVAPPPKPDTNDPVSQVIIGISDEQLRNWLSCTTGWKALELSWGALQSCEVQHPQLKPLLQAAMAEAARLGVSSLVVRQLDVDEVLGRCLALALSGFPNFKTLKLKELNLYDEAMGHLSDALHSAEHLTNLVLDSVWASVGGWSALAAAMKVNNRLTTLRMRYCQGPAALSALCAVAADQQGCLEVLQLSRNALGNTGVEELCQALVRSYTQSASRPSRVAHLDLSYNAAGRQCVPAVAAMLRTVRSLRHLDLSYNELGSEAVRELCSALSYAPHVTSLNLAGTGADDSAVEALTRGPLAPVTALAVATSGLSGAGVGGGGSALATLCLANNRISSRGAALLAASARRAGCSLVDVDLAFNALVGEEGAKAWAEVLSSSASTPSSLSLSVVSGPPPGACRLRRLILSGCEVPDAGAFCLGAALKGNTSLRELGLAENHISTHGLALLAEVLKVNSTLRLLDVSLNMVGPRGMTPLSQMAHLRGHMLLSKDDHTVKRVSSCVVKAEILPEYRNVEAVKLSREPWEKEEQQRRQLQAAAAAAAATGYINPFMDPSSSAIAAAGGGGGSNGAGGGGGLERGGSYNPFLSPSATYVNPFLDLPPRTVAATTAAGGGGGGGGGGGDHNPFLVPMEAAAAVNPFLNHPPSDVTGAGPCQRHAASNPFLSPRVSEQENPFLTEGKVAAGVEGRALATRVLTRLGTHGSVSMTPGAGSDGGDGGDAGDRGGDGGSSGSGTGVYVSSRSTADEADLVTDIDLRLVDFMLKKLGMDDDGADFITNTNTADADADADVAPPSSHNSAPSDEFFPHGSLVRQAAPCGEFQGEGWPLADSRLESTTAAAAGSGSGSGGGSGSGTWGAVVRQRAKEPAGGGPDELPYGQQNAHLNGYGHSQGYGGGDGSGEGGAAGEGNDLGSKLVEEVEEWMCSRSRQQESGPRCWGQGGGGFGEALAGSDSAREARPDCTSETEAPAANPFL</sequence>
<evidence type="ECO:0000256" key="2">
    <source>
        <dbReference type="SAM" id="MobiDB-lite"/>
    </source>
</evidence>
<dbReference type="InterPro" id="IPR032675">
    <property type="entry name" value="LRR_dom_sf"/>
</dbReference>
<dbReference type="InterPro" id="IPR001611">
    <property type="entry name" value="Leu-rich_rpt"/>
</dbReference>
<dbReference type="Proteomes" id="UP000747110">
    <property type="component" value="Unassembled WGS sequence"/>
</dbReference>
<reference evidence="4" key="1">
    <citation type="journal article" date="2021" name="Proc. Natl. Acad. Sci. U.S.A.">
        <title>Three genomes in the algal genus Volvox reveal the fate of a haploid sex-determining region after a transition to homothallism.</title>
        <authorList>
            <person name="Yamamoto K."/>
            <person name="Hamaji T."/>
            <person name="Kawai-Toyooka H."/>
            <person name="Matsuzaki R."/>
            <person name="Takahashi F."/>
            <person name="Nishimura Y."/>
            <person name="Kawachi M."/>
            <person name="Noguchi H."/>
            <person name="Minakuchi Y."/>
            <person name="Umen J.G."/>
            <person name="Toyoda A."/>
            <person name="Nozaki H."/>
        </authorList>
    </citation>
    <scope>NUCLEOTIDE SEQUENCE</scope>
    <source>
        <strain evidence="4">NIES-3785</strain>
        <strain evidence="3">NIES-3786</strain>
    </source>
</reference>
<feature type="region of interest" description="Disordered" evidence="2">
    <location>
        <begin position="856"/>
        <end position="994"/>
    </location>
</feature>
<evidence type="ECO:0000313" key="4">
    <source>
        <dbReference type="EMBL" id="GIM16098.1"/>
    </source>
</evidence>
<accession>A0A8J4GZ31</accession>
<dbReference type="Pfam" id="PF13516">
    <property type="entry name" value="LRR_6"/>
    <property type="match status" value="3"/>
</dbReference>
<feature type="compositionally biased region" description="Gly residues" evidence="2">
    <location>
        <begin position="863"/>
        <end position="875"/>
    </location>
</feature>
<feature type="compositionally biased region" description="Gly residues" evidence="2">
    <location>
        <begin position="909"/>
        <end position="926"/>
    </location>
</feature>
<name>A0A8J4GZ31_9CHLO</name>
<organism evidence="4 5">
    <name type="scientific">Volvox reticuliferus</name>
    <dbReference type="NCBI Taxonomy" id="1737510"/>
    <lineage>
        <taxon>Eukaryota</taxon>
        <taxon>Viridiplantae</taxon>
        <taxon>Chlorophyta</taxon>
        <taxon>core chlorophytes</taxon>
        <taxon>Chlorophyceae</taxon>
        <taxon>CS clade</taxon>
        <taxon>Chlamydomonadales</taxon>
        <taxon>Volvocaceae</taxon>
        <taxon>Volvox</taxon>
    </lineage>
</organism>
<dbReference type="OrthoDB" id="120976at2759"/>
<dbReference type="InterPro" id="IPR052394">
    <property type="entry name" value="LRR-containing"/>
</dbReference>